<evidence type="ECO:0008006" key="4">
    <source>
        <dbReference type="Google" id="ProtNLM"/>
    </source>
</evidence>
<name>A0A3S2UW66_9BURK</name>
<gene>
    <name evidence="2" type="ORF">EOD73_09840</name>
</gene>
<evidence type="ECO:0000313" key="2">
    <source>
        <dbReference type="EMBL" id="RVT86320.1"/>
    </source>
</evidence>
<evidence type="ECO:0000313" key="3">
    <source>
        <dbReference type="Proteomes" id="UP000288587"/>
    </source>
</evidence>
<proteinExistence type="predicted"/>
<keyword evidence="3" id="KW-1185">Reference proteome</keyword>
<dbReference type="RefSeq" id="WP_127682816.1">
    <property type="nucleotide sequence ID" value="NZ_SACM01000002.1"/>
</dbReference>
<sequence>MWQRLLTLSTWLLVGASATAYGLRLWPGSAASPAPLATAGGPELPTAPEAYQRLMGAAPAAADTLPTDTRYNLVGVAAPRGDAQQREQGVALLSVDGGPPRAVRVGQWVDGQNQLIAVSSRGAELGRDGVARVRLTLQGAPEAATGSLPPPASLTAQVAPTAPAAVVVAPNLPAAPLQGVAMPPMPPMPGASGPEAARDADESGPRRALRQDATTR</sequence>
<protein>
    <recommendedName>
        <fullName evidence="4">Type II secretion system protein GspC N-terminal domain-containing protein</fullName>
    </recommendedName>
</protein>
<dbReference type="EMBL" id="SACM01000002">
    <property type="protein sequence ID" value="RVT86320.1"/>
    <property type="molecule type" value="Genomic_DNA"/>
</dbReference>
<evidence type="ECO:0000256" key="1">
    <source>
        <dbReference type="SAM" id="MobiDB-lite"/>
    </source>
</evidence>
<dbReference type="AlphaFoldDB" id="A0A3S2UW66"/>
<dbReference type="OrthoDB" id="9154044at2"/>
<organism evidence="2 3">
    <name type="scientific">Inhella crocodyli</name>
    <dbReference type="NCBI Taxonomy" id="2499851"/>
    <lineage>
        <taxon>Bacteria</taxon>
        <taxon>Pseudomonadati</taxon>
        <taxon>Pseudomonadota</taxon>
        <taxon>Betaproteobacteria</taxon>
        <taxon>Burkholderiales</taxon>
        <taxon>Sphaerotilaceae</taxon>
        <taxon>Inhella</taxon>
    </lineage>
</organism>
<feature type="compositionally biased region" description="Basic and acidic residues" evidence="1">
    <location>
        <begin position="196"/>
        <end position="216"/>
    </location>
</feature>
<dbReference type="Proteomes" id="UP000288587">
    <property type="component" value="Unassembled WGS sequence"/>
</dbReference>
<feature type="region of interest" description="Disordered" evidence="1">
    <location>
        <begin position="177"/>
        <end position="216"/>
    </location>
</feature>
<reference evidence="2 3" key="1">
    <citation type="submission" date="2019-01" db="EMBL/GenBank/DDBJ databases">
        <authorList>
            <person name="Chen W.-M."/>
        </authorList>
    </citation>
    <scope>NUCLEOTIDE SEQUENCE [LARGE SCALE GENOMIC DNA]</scope>
    <source>
        <strain evidence="2 3">CCP-18</strain>
    </source>
</reference>
<accession>A0A3S2UW66</accession>
<comment type="caution">
    <text evidence="2">The sequence shown here is derived from an EMBL/GenBank/DDBJ whole genome shotgun (WGS) entry which is preliminary data.</text>
</comment>